<protein>
    <submittedName>
        <fullName evidence="3">Uncharacterized protein</fullName>
    </submittedName>
</protein>
<dbReference type="Proteomes" id="UP000652761">
    <property type="component" value="Unassembled WGS sequence"/>
</dbReference>
<reference evidence="3" key="1">
    <citation type="submission" date="2017-07" db="EMBL/GenBank/DDBJ databases">
        <title>Taro Niue Genome Assembly and Annotation.</title>
        <authorList>
            <person name="Atibalentja N."/>
            <person name="Keating K."/>
            <person name="Fields C.J."/>
        </authorList>
    </citation>
    <scope>NUCLEOTIDE SEQUENCE</scope>
    <source>
        <strain evidence="3">Niue_2</strain>
        <tissue evidence="3">Leaf</tissue>
    </source>
</reference>
<proteinExistence type="predicted"/>
<keyword evidence="4" id="KW-1185">Reference proteome</keyword>
<dbReference type="OrthoDB" id="603213at2759"/>
<dbReference type="GO" id="GO:0001709">
    <property type="term" value="P:cell fate determination"/>
    <property type="evidence" value="ECO:0007669"/>
    <property type="project" value="TreeGrafter"/>
</dbReference>
<feature type="chain" id="PRO_5032397016" evidence="2">
    <location>
        <begin position="28"/>
        <end position="128"/>
    </location>
</feature>
<accession>A0A843VL83</accession>
<dbReference type="InterPro" id="IPR040361">
    <property type="entry name" value="TPD1"/>
</dbReference>
<organism evidence="3 4">
    <name type="scientific">Colocasia esculenta</name>
    <name type="common">Wild taro</name>
    <name type="synonym">Arum esculentum</name>
    <dbReference type="NCBI Taxonomy" id="4460"/>
    <lineage>
        <taxon>Eukaryota</taxon>
        <taxon>Viridiplantae</taxon>
        <taxon>Streptophyta</taxon>
        <taxon>Embryophyta</taxon>
        <taxon>Tracheophyta</taxon>
        <taxon>Spermatophyta</taxon>
        <taxon>Magnoliopsida</taxon>
        <taxon>Liliopsida</taxon>
        <taxon>Araceae</taxon>
        <taxon>Aroideae</taxon>
        <taxon>Colocasieae</taxon>
        <taxon>Colocasia</taxon>
    </lineage>
</organism>
<sequence>MAPAAPLNLLIYLLLLACLSSRGTVLSQPCGPSNIQVNQHLSGAREALDSEFVVEIKNACACSQGDVRIYAPGFVSQKLVDPRVFRPDGGTFLVNGGNPIPAGSTVKFSYWWDRASRFYPASSLPRCP</sequence>
<gene>
    <name evidence="3" type="ORF">Taro_027814</name>
</gene>
<evidence type="ECO:0000313" key="4">
    <source>
        <dbReference type="Proteomes" id="UP000652761"/>
    </source>
</evidence>
<keyword evidence="1 2" id="KW-0732">Signal</keyword>
<evidence type="ECO:0000256" key="1">
    <source>
        <dbReference type="ARBA" id="ARBA00022729"/>
    </source>
</evidence>
<dbReference type="EMBL" id="NMUH01001759">
    <property type="protein sequence ID" value="MQL95147.1"/>
    <property type="molecule type" value="Genomic_DNA"/>
</dbReference>
<comment type="caution">
    <text evidence="3">The sequence shown here is derived from an EMBL/GenBank/DDBJ whole genome shotgun (WGS) entry which is preliminary data.</text>
</comment>
<dbReference type="PANTHER" id="PTHR33184:SF72">
    <property type="entry name" value="BETA-1,3-N-ACETYLGLUCOSAMINYLTRANSFERASE FAMILY PROTEIN"/>
    <property type="match status" value="1"/>
</dbReference>
<dbReference type="AlphaFoldDB" id="A0A843VL83"/>
<evidence type="ECO:0000313" key="3">
    <source>
        <dbReference type="EMBL" id="MQL95147.1"/>
    </source>
</evidence>
<evidence type="ECO:0000256" key="2">
    <source>
        <dbReference type="SAM" id="SignalP"/>
    </source>
</evidence>
<dbReference type="Pfam" id="PF24068">
    <property type="entry name" value="TPD1_C"/>
    <property type="match status" value="1"/>
</dbReference>
<feature type="signal peptide" evidence="2">
    <location>
        <begin position="1"/>
        <end position="27"/>
    </location>
</feature>
<dbReference type="PANTHER" id="PTHR33184">
    <property type="entry name" value="PROTEIN TAPETUM DETERMINANT 1-LIKE-RELATED"/>
    <property type="match status" value="1"/>
</dbReference>
<name>A0A843VL83_COLES</name>